<feature type="non-terminal residue" evidence="1">
    <location>
        <position position="101"/>
    </location>
</feature>
<dbReference type="InterPro" id="IPR010344">
    <property type="entry name" value="YbjH"/>
</dbReference>
<comment type="caution">
    <text evidence="1">The sequence shown here is derived from an EMBL/GenBank/DDBJ whole genome shotgun (WGS) entry which is preliminary data.</text>
</comment>
<dbReference type="AlphaFoldDB" id="A0A7Y0SR04"/>
<sequence>LETTIRYTMVNDLFYSDDPSFSGDTKYTDKGIDFKVRLMQESEYLPELSVGVRDFAGTGLFDGEFVAATKRYSNRNLGTFDLTLGRGWGYLGTRDNISNPN</sequence>
<dbReference type="Proteomes" id="UP000518904">
    <property type="component" value="Unassembled WGS sequence"/>
</dbReference>
<reference evidence="1 2" key="1">
    <citation type="submission" date="2020-04" db="EMBL/GenBank/DDBJ databases">
        <title>Whole-genome sequencing of Vibrio spp. from China reveals different genetic environments of blaCTX-M-14 among diverse lineages.</title>
        <authorList>
            <person name="Zheng Z."/>
            <person name="Ye L."/>
            <person name="Chen S."/>
        </authorList>
    </citation>
    <scope>NUCLEOTIDE SEQUENCE [LARGE SCALE GENOMIC DNA]</scope>
    <source>
        <strain evidence="1 2">Vb0551</strain>
    </source>
</reference>
<organism evidence="1 2">
    <name type="scientific">Vibrio parahaemolyticus</name>
    <dbReference type="NCBI Taxonomy" id="670"/>
    <lineage>
        <taxon>Bacteria</taxon>
        <taxon>Pseudomonadati</taxon>
        <taxon>Pseudomonadota</taxon>
        <taxon>Gammaproteobacteria</taxon>
        <taxon>Vibrionales</taxon>
        <taxon>Vibrionaceae</taxon>
        <taxon>Vibrio</taxon>
    </lineage>
</organism>
<gene>
    <name evidence="1" type="ORF">HKB16_34965</name>
</gene>
<dbReference type="Pfam" id="PF06082">
    <property type="entry name" value="YjbH"/>
    <property type="match status" value="1"/>
</dbReference>
<name>A0A7Y0SR04_VIBPH</name>
<feature type="non-terminal residue" evidence="1">
    <location>
        <position position="1"/>
    </location>
</feature>
<dbReference type="EMBL" id="JABCLB010002862">
    <property type="protein sequence ID" value="NMU88047.1"/>
    <property type="molecule type" value="Genomic_DNA"/>
</dbReference>
<protein>
    <submittedName>
        <fullName evidence="1">YjbH domain-containing protein</fullName>
    </submittedName>
</protein>
<accession>A0A7Y0SR04</accession>
<proteinExistence type="predicted"/>
<evidence type="ECO:0000313" key="1">
    <source>
        <dbReference type="EMBL" id="NMU88047.1"/>
    </source>
</evidence>
<evidence type="ECO:0000313" key="2">
    <source>
        <dbReference type="Proteomes" id="UP000518904"/>
    </source>
</evidence>